<feature type="compositionally biased region" description="Basic and acidic residues" evidence="3">
    <location>
        <begin position="60"/>
        <end position="71"/>
    </location>
</feature>
<feature type="region of interest" description="Disordered" evidence="3">
    <location>
        <begin position="43"/>
        <end position="86"/>
    </location>
</feature>
<comment type="caution">
    <text evidence="5">The sequence shown here is derived from an EMBL/GenBank/DDBJ whole genome shotgun (WGS) entry which is preliminary data.</text>
</comment>
<evidence type="ECO:0000313" key="6">
    <source>
        <dbReference type="Proteomes" id="UP001189429"/>
    </source>
</evidence>
<name>A0ABN9SRQ2_9DINO</name>
<dbReference type="PROSITE" id="PS50237">
    <property type="entry name" value="HECT"/>
    <property type="match status" value="1"/>
</dbReference>
<dbReference type="Gene3D" id="3.90.1750.10">
    <property type="entry name" value="Hect, E3 ligase catalytic domains"/>
    <property type="match status" value="1"/>
</dbReference>
<dbReference type="Proteomes" id="UP001189429">
    <property type="component" value="Unassembled WGS sequence"/>
</dbReference>
<comment type="caution">
    <text evidence="2">Lacks conserved residue(s) required for the propagation of feature annotation.</text>
</comment>
<gene>
    <name evidence="5" type="ORF">PCOR1329_LOCUS32003</name>
</gene>
<feature type="non-terminal residue" evidence="5">
    <location>
        <position position="336"/>
    </location>
</feature>
<evidence type="ECO:0000256" key="3">
    <source>
        <dbReference type="SAM" id="MobiDB-lite"/>
    </source>
</evidence>
<keyword evidence="6" id="KW-1185">Reference proteome</keyword>
<evidence type="ECO:0000256" key="1">
    <source>
        <dbReference type="ARBA" id="ARBA00022786"/>
    </source>
</evidence>
<dbReference type="EMBL" id="CAUYUJ010012803">
    <property type="protein sequence ID" value="CAK0834626.1"/>
    <property type="molecule type" value="Genomic_DNA"/>
</dbReference>
<feature type="domain" description="HECT" evidence="4">
    <location>
        <begin position="199"/>
        <end position="293"/>
    </location>
</feature>
<evidence type="ECO:0000256" key="2">
    <source>
        <dbReference type="PROSITE-ProRule" id="PRU00104"/>
    </source>
</evidence>
<evidence type="ECO:0000259" key="4">
    <source>
        <dbReference type="PROSITE" id="PS50237"/>
    </source>
</evidence>
<keyword evidence="1 2" id="KW-0833">Ubl conjugation pathway</keyword>
<protein>
    <recommendedName>
        <fullName evidence="4">HECT domain-containing protein</fullName>
    </recommendedName>
</protein>
<sequence>MGLFGATPPPIPAFMVSGEVGAVLREEIGQAPPGARIELAVRSVPAGAAQMPPRRPRRRGQAEQRTDRQPEETPEGGPPARLFAGSEEAPPVWPQVARMAQDVAQAWSLVETVHRAAPSESLAAALTGLARRMGLPDKRVWLTRCLQRYHRGDTASDEPAEPPLAFVECDRDGEQLPQLRRQLAEGTGLGAPPECVAGEFEVRFRDESSVGSAVVREWMDLLAQKAFLPSASRLLTSYDGGASFLPDPAAPFLNAAWQGDFELLGRLLGLALWHQVTLDLPVHPHVCEMLLHQGEAEPADRGRDCARLAQIDEDAPRRPSMLAARQRRLLPGLRHA</sequence>
<proteinExistence type="predicted"/>
<dbReference type="InterPro" id="IPR000569">
    <property type="entry name" value="HECT_dom"/>
</dbReference>
<dbReference type="InterPro" id="IPR035983">
    <property type="entry name" value="Hect_E3_ubiquitin_ligase"/>
</dbReference>
<accession>A0ABN9SRQ2</accession>
<reference evidence="5" key="1">
    <citation type="submission" date="2023-10" db="EMBL/GenBank/DDBJ databases">
        <authorList>
            <person name="Chen Y."/>
            <person name="Shah S."/>
            <person name="Dougan E. K."/>
            <person name="Thang M."/>
            <person name="Chan C."/>
        </authorList>
    </citation>
    <scope>NUCLEOTIDE SEQUENCE [LARGE SCALE GENOMIC DNA]</scope>
</reference>
<evidence type="ECO:0000313" key="5">
    <source>
        <dbReference type="EMBL" id="CAK0834626.1"/>
    </source>
</evidence>
<organism evidence="5 6">
    <name type="scientific">Prorocentrum cordatum</name>
    <dbReference type="NCBI Taxonomy" id="2364126"/>
    <lineage>
        <taxon>Eukaryota</taxon>
        <taxon>Sar</taxon>
        <taxon>Alveolata</taxon>
        <taxon>Dinophyceae</taxon>
        <taxon>Prorocentrales</taxon>
        <taxon>Prorocentraceae</taxon>
        <taxon>Prorocentrum</taxon>
    </lineage>
</organism>
<dbReference type="SUPFAM" id="SSF56204">
    <property type="entry name" value="Hect, E3 ligase catalytic domain"/>
    <property type="match status" value="1"/>
</dbReference>